<feature type="region of interest" description="Disordered" evidence="1">
    <location>
        <begin position="87"/>
        <end position="108"/>
    </location>
</feature>
<organism evidence="2 3">
    <name type="scientific">Aphanocapsa feldmannii 277cV</name>
    <dbReference type="NCBI Taxonomy" id="2507553"/>
    <lineage>
        <taxon>Bacteria</taxon>
        <taxon>Bacillati</taxon>
        <taxon>Cyanobacteriota</taxon>
        <taxon>Cyanophyceae</taxon>
        <taxon>Oscillatoriophycideae</taxon>
        <taxon>Chroococcales</taxon>
        <taxon>Microcystaceae</taxon>
        <taxon>Aphanocapsa</taxon>
    </lineage>
</organism>
<protein>
    <submittedName>
        <fullName evidence="2">Uncharacterized protein</fullName>
    </submittedName>
</protein>
<proteinExistence type="predicted"/>
<comment type="caution">
    <text evidence="2">The sequence shown here is derived from an EMBL/GenBank/DDBJ whole genome shotgun (WGS) entry which is preliminary data.</text>
</comment>
<sequence>MGTVLVVEVEVTGSSLPATTSCQTLYGTEAAHQRYWLEGKGWQPQDCPTASGEAHWEISRQMRSQTSGGSLRSAAVMLHASQTLLLDPLESATRRRSSQPPHLPRHRS</sequence>
<gene>
    <name evidence="2" type="ORF">ERJ67_09490</name>
</gene>
<dbReference type="EMBL" id="SRMO01000084">
    <property type="protein sequence ID" value="TGG90925.1"/>
    <property type="molecule type" value="Genomic_DNA"/>
</dbReference>
<accession>A0A524RLJ1</accession>
<dbReference type="AlphaFoldDB" id="A0A524RLJ1"/>
<evidence type="ECO:0000313" key="2">
    <source>
        <dbReference type="EMBL" id="TGG90925.1"/>
    </source>
</evidence>
<dbReference type="Proteomes" id="UP000317990">
    <property type="component" value="Unassembled WGS sequence"/>
</dbReference>
<evidence type="ECO:0000313" key="3">
    <source>
        <dbReference type="Proteomes" id="UP000317990"/>
    </source>
</evidence>
<name>A0A524RLJ1_9CHRO</name>
<reference evidence="2 3" key="1">
    <citation type="journal article" date="2019" name="mSystems">
        <title>Life at home and on the roam: Genomic adaptions reflect the dual lifestyle of an intracellular, facultative symbiont.</title>
        <authorList>
            <person name="Burgsdorf I."/>
        </authorList>
    </citation>
    <scope>NUCLEOTIDE SEQUENCE [LARGE SCALE GENOMIC DNA]</scope>
    <source>
        <strain evidence="2">277cV</strain>
    </source>
</reference>
<evidence type="ECO:0000256" key="1">
    <source>
        <dbReference type="SAM" id="MobiDB-lite"/>
    </source>
</evidence>